<dbReference type="EMBL" id="JACSPS010000002">
    <property type="protein sequence ID" value="MBD8018159.1"/>
    <property type="molecule type" value="Genomic_DNA"/>
</dbReference>
<accession>A0ABR8WMA5</accession>
<comment type="caution">
    <text evidence="2">The sequence shown here is derived from an EMBL/GenBank/DDBJ whole genome shotgun (WGS) entry which is preliminary data.</text>
</comment>
<keyword evidence="1" id="KW-1133">Transmembrane helix</keyword>
<feature type="transmembrane region" description="Helical" evidence="1">
    <location>
        <begin position="33"/>
        <end position="57"/>
    </location>
</feature>
<proteinExistence type="predicted"/>
<protein>
    <submittedName>
        <fullName evidence="2">Phage holin family protein</fullName>
    </submittedName>
</protein>
<dbReference type="RefSeq" id="WP_251833355.1">
    <property type="nucleotide sequence ID" value="NZ_JACSPS010000002.1"/>
</dbReference>
<name>A0ABR8WMA5_9FLAO</name>
<feature type="transmembrane region" description="Helical" evidence="1">
    <location>
        <begin position="63"/>
        <end position="84"/>
    </location>
</feature>
<evidence type="ECO:0000313" key="3">
    <source>
        <dbReference type="Proteomes" id="UP000626242"/>
    </source>
</evidence>
<dbReference type="Proteomes" id="UP000626242">
    <property type="component" value="Unassembled WGS sequence"/>
</dbReference>
<organism evidence="2 3">
    <name type="scientific">Kaistella pullorum</name>
    <dbReference type="NCBI Taxonomy" id="2763074"/>
    <lineage>
        <taxon>Bacteria</taxon>
        <taxon>Pseudomonadati</taxon>
        <taxon>Bacteroidota</taxon>
        <taxon>Flavobacteriia</taxon>
        <taxon>Flavobacteriales</taxon>
        <taxon>Weeksellaceae</taxon>
        <taxon>Chryseobacterium group</taxon>
        <taxon>Kaistella</taxon>
    </lineage>
</organism>
<sequence length="102" mass="11106">MLDLVKEYTSKRLTLLKMEATEKSSVTAGTVTYLTLAAVAALFFIILLNIGLGFLIGTWVDNYGYGFLILAGFYLLLILIVFAARNAIKAAVANKIIKSLNS</sequence>
<evidence type="ECO:0000313" key="2">
    <source>
        <dbReference type="EMBL" id="MBD8018159.1"/>
    </source>
</evidence>
<dbReference type="InterPro" id="IPR009937">
    <property type="entry name" value="Phage_holin_3_6"/>
</dbReference>
<reference evidence="2 3" key="1">
    <citation type="submission" date="2020-08" db="EMBL/GenBank/DDBJ databases">
        <title>A Genomic Blueprint of the Chicken Gut Microbiome.</title>
        <authorList>
            <person name="Gilroy R."/>
            <person name="Ravi A."/>
            <person name="Getino M."/>
            <person name="Pursley I."/>
            <person name="Horton D.L."/>
            <person name="Alikhan N.-F."/>
            <person name="Baker D."/>
            <person name="Gharbi K."/>
            <person name="Hall N."/>
            <person name="Watson M."/>
            <person name="Adriaenssens E.M."/>
            <person name="Foster-Nyarko E."/>
            <person name="Jarju S."/>
            <person name="Secka A."/>
            <person name="Antonio M."/>
            <person name="Oren A."/>
            <person name="Chaudhuri R."/>
            <person name="La Ragione R.M."/>
            <person name="Hildebrand F."/>
            <person name="Pallen M.J."/>
        </authorList>
    </citation>
    <scope>NUCLEOTIDE SEQUENCE [LARGE SCALE GENOMIC DNA]</scope>
    <source>
        <strain evidence="2 3">Sa1CVA4</strain>
    </source>
</reference>
<dbReference type="Pfam" id="PF07332">
    <property type="entry name" value="Phage_holin_3_6"/>
    <property type="match status" value="1"/>
</dbReference>
<gene>
    <name evidence="2" type="ORF">H9628_06720</name>
</gene>
<keyword evidence="1" id="KW-0472">Membrane</keyword>
<keyword evidence="3" id="KW-1185">Reference proteome</keyword>
<keyword evidence="1" id="KW-0812">Transmembrane</keyword>
<evidence type="ECO:0000256" key="1">
    <source>
        <dbReference type="SAM" id="Phobius"/>
    </source>
</evidence>